<proteinExistence type="predicted"/>
<sequence length="151" mass="16966">SNISRRERNRLSSIHARKKAKIDRHQMELNIARYRMENRLLRSYQKKIGELPSHDFNENVIEELRGTLLKPSSKSKTSSIRKLIIQLITGSSNVGHGIQNAVDQHLDSLDLLLRLPADVRALLQSGSNSITTGPNLLVPQLAEEQTGNSIP</sequence>
<dbReference type="EMBL" id="HACM01012271">
    <property type="protein sequence ID" value="CRZ12713.1"/>
    <property type="molecule type" value="Transcribed_RNA"/>
</dbReference>
<evidence type="ECO:0008006" key="2">
    <source>
        <dbReference type="Google" id="ProtNLM"/>
    </source>
</evidence>
<feature type="non-terminal residue" evidence="1">
    <location>
        <position position="1"/>
    </location>
</feature>
<reference evidence="1" key="1">
    <citation type="submission" date="2015-04" db="EMBL/GenBank/DDBJ databases">
        <title>The genome sequence of the plant pathogenic Rhizarian Plasmodiophora brassicae reveals insights in its biotrophic life cycle and the origin of chitin synthesis.</title>
        <authorList>
            <person name="Schwelm A."/>
            <person name="Fogelqvist J."/>
            <person name="Knaust A."/>
            <person name="Julke S."/>
            <person name="Lilja T."/>
            <person name="Dhandapani V."/>
            <person name="Bonilla-Rosso G."/>
            <person name="Karlsson M."/>
            <person name="Shevchenko A."/>
            <person name="Choi S.R."/>
            <person name="Kim H.G."/>
            <person name="Park J.Y."/>
            <person name="Lim Y.P."/>
            <person name="Ludwig-Muller J."/>
            <person name="Dixelius C."/>
        </authorList>
    </citation>
    <scope>NUCLEOTIDE SEQUENCE</scope>
    <source>
        <tissue evidence="1">Potato root galls</tissue>
    </source>
</reference>
<accession>A0A0H5RF87</accession>
<evidence type="ECO:0000313" key="1">
    <source>
        <dbReference type="EMBL" id="CRZ12713.1"/>
    </source>
</evidence>
<feature type="non-terminal residue" evidence="1">
    <location>
        <position position="151"/>
    </location>
</feature>
<organism evidence="1">
    <name type="scientific">Spongospora subterranea</name>
    <dbReference type="NCBI Taxonomy" id="70186"/>
    <lineage>
        <taxon>Eukaryota</taxon>
        <taxon>Sar</taxon>
        <taxon>Rhizaria</taxon>
        <taxon>Endomyxa</taxon>
        <taxon>Phytomyxea</taxon>
        <taxon>Plasmodiophorida</taxon>
        <taxon>Plasmodiophoridae</taxon>
        <taxon>Spongospora</taxon>
    </lineage>
</organism>
<name>A0A0H5RF87_9EUKA</name>
<protein>
    <recommendedName>
        <fullName evidence="2">BZIP domain-containing protein</fullName>
    </recommendedName>
</protein>
<dbReference type="AlphaFoldDB" id="A0A0H5RF87"/>